<dbReference type="AlphaFoldDB" id="A0A9P8I3S6"/>
<gene>
    <name evidence="3" type="ORF">GP486_008622</name>
</gene>
<organism evidence="3 4">
    <name type="scientific">Trichoglossum hirsutum</name>
    <dbReference type="NCBI Taxonomy" id="265104"/>
    <lineage>
        <taxon>Eukaryota</taxon>
        <taxon>Fungi</taxon>
        <taxon>Dikarya</taxon>
        <taxon>Ascomycota</taxon>
        <taxon>Pezizomycotina</taxon>
        <taxon>Geoglossomycetes</taxon>
        <taxon>Geoglossales</taxon>
        <taxon>Geoglossaceae</taxon>
        <taxon>Trichoglossum</taxon>
    </lineage>
</organism>
<feature type="domain" description="Terminase large subunit gp17-like C-terminal" evidence="2">
    <location>
        <begin position="206"/>
        <end position="337"/>
    </location>
</feature>
<keyword evidence="1" id="KW-1188">Viral release from host cell</keyword>
<evidence type="ECO:0000313" key="4">
    <source>
        <dbReference type="Proteomes" id="UP000750711"/>
    </source>
</evidence>
<dbReference type="Pfam" id="PF17289">
    <property type="entry name" value="Terminase_6C"/>
    <property type="match status" value="1"/>
</dbReference>
<dbReference type="InterPro" id="IPR035421">
    <property type="entry name" value="Terminase_6C"/>
</dbReference>
<keyword evidence="4" id="KW-1185">Reference proteome</keyword>
<evidence type="ECO:0000259" key="2">
    <source>
        <dbReference type="Pfam" id="PF17289"/>
    </source>
</evidence>
<evidence type="ECO:0000256" key="1">
    <source>
        <dbReference type="ARBA" id="ARBA00022612"/>
    </source>
</evidence>
<dbReference type="EMBL" id="JAGHQM010003613">
    <property type="protein sequence ID" value="KAH0542672.1"/>
    <property type="molecule type" value="Genomic_DNA"/>
</dbReference>
<feature type="non-terminal residue" evidence="3">
    <location>
        <position position="342"/>
    </location>
</feature>
<accession>A0A9P8I3S6</accession>
<reference evidence="3" key="1">
    <citation type="submission" date="2021-03" db="EMBL/GenBank/DDBJ databases">
        <title>Comparative genomics and phylogenomic investigation of the class Geoglossomycetes provide insights into ecological specialization and systematics.</title>
        <authorList>
            <person name="Melie T."/>
            <person name="Pirro S."/>
            <person name="Miller A.N."/>
            <person name="Quandt A."/>
        </authorList>
    </citation>
    <scope>NUCLEOTIDE SEQUENCE</scope>
    <source>
        <strain evidence="3">CAQ_001_2017</strain>
    </source>
</reference>
<evidence type="ECO:0000313" key="3">
    <source>
        <dbReference type="EMBL" id="KAH0542672.1"/>
    </source>
</evidence>
<comment type="caution">
    <text evidence="3">The sequence shown here is derived from an EMBL/GenBank/DDBJ whole genome shotgun (WGS) entry which is preliminary data.</text>
</comment>
<dbReference type="Proteomes" id="UP000750711">
    <property type="component" value="Unassembled WGS sequence"/>
</dbReference>
<sequence length="342" mass="38193">MFTNENNFGLLRTRLMQGAKKVDAFSTEHGGSMYAMGVGGPITGRGADVLLIDDYIKEIKEALSPAQRQYIWDWFTTTARTRLEPGGTVIIVATRWHSDDLIGRICTNMMHQGWDYIEIPAIATQEHCNLEGGLDIFGRHVGDALFPARYPIADLLELQDTLGSIFFSALFQQKPVDQTNKIADRTWIKIATEVTRYNEPLTFARAWDLAATKDGGDFTCGIHFVYNKQRDVGIYTDMQRGQLSAQQAETLVKRTAEEDGIDTKIYIEVEPGSSGKALFEHYRINVLPGYTVIPVPSTKAKVVRAQPMLAAAEAGKLSFLQGPWNEAALREFDSFPGEFDDQ</sequence>
<protein>
    <recommendedName>
        <fullName evidence="2">Terminase large subunit gp17-like C-terminal domain-containing protein</fullName>
    </recommendedName>
</protein>
<proteinExistence type="predicted"/>
<name>A0A9P8I3S6_9PEZI</name>